<keyword evidence="1" id="KW-0540">Nuclease</keyword>
<dbReference type="InterPro" id="IPR004843">
    <property type="entry name" value="Calcineurin-like_PHP"/>
</dbReference>
<keyword evidence="3" id="KW-0269">Exonuclease</keyword>
<dbReference type="PANTHER" id="PTHR30337:SF0">
    <property type="entry name" value="NUCLEASE SBCCD SUBUNIT D"/>
    <property type="match status" value="1"/>
</dbReference>
<dbReference type="SUPFAM" id="SSF56300">
    <property type="entry name" value="Metallo-dependent phosphatases"/>
    <property type="match status" value="1"/>
</dbReference>
<proteinExistence type="predicted"/>
<evidence type="ECO:0000313" key="5">
    <source>
        <dbReference type="EMBL" id="OGM94116.1"/>
    </source>
</evidence>
<dbReference type="InterPro" id="IPR029052">
    <property type="entry name" value="Metallo-depent_PP-like"/>
</dbReference>
<dbReference type="CDD" id="cd00840">
    <property type="entry name" value="MPP_Mre11_N"/>
    <property type="match status" value="1"/>
</dbReference>
<dbReference type="GO" id="GO:0004527">
    <property type="term" value="F:exonuclease activity"/>
    <property type="evidence" value="ECO:0007669"/>
    <property type="project" value="UniProtKB-KW"/>
</dbReference>
<comment type="caution">
    <text evidence="5">The sequence shown here is derived from an EMBL/GenBank/DDBJ whole genome shotgun (WGS) entry which is preliminary data.</text>
</comment>
<evidence type="ECO:0000256" key="1">
    <source>
        <dbReference type="ARBA" id="ARBA00022722"/>
    </source>
</evidence>
<feature type="domain" description="Calcineurin-like phosphoesterase" evidence="4">
    <location>
        <begin position="2"/>
        <end position="206"/>
    </location>
</feature>
<dbReference type="Gene3D" id="3.60.21.10">
    <property type="match status" value="1"/>
</dbReference>
<dbReference type="PANTHER" id="PTHR30337">
    <property type="entry name" value="COMPONENT OF ATP-DEPENDENT DSDNA EXONUCLEASE"/>
    <property type="match status" value="1"/>
</dbReference>
<evidence type="ECO:0000313" key="6">
    <source>
        <dbReference type="Proteomes" id="UP000177011"/>
    </source>
</evidence>
<accession>A0A1F8E018</accession>
<evidence type="ECO:0000259" key="4">
    <source>
        <dbReference type="Pfam" id="PF00149"/>
    </source>
</evidence>
<dbReference type="AlphaFoldDB" id="A0A1F8E018"/>
<dbReference type="EMBL" id="MGIS01000002">
    <property type="protein sequence ID" value="OGM94116.1"/>
    <property type="molecule type" value="Genomic_DNA"/>
</dbReference>
<gene>
    <name evidence="5" type="ORF">A2935_03760</name>
</gene>
<sequence length="409" mass="46508">MSDFHFGHGYNTEIEDDSFDAVEEAMQQAIDCDLILILGDVFDSRVPRTAIWSKALHILTKPLLKPNPGIKFVSSTKDLKEISIRSLNHIPVVALHGNHERRGHGEVNTLTALENAGLLVHLHMENIVFEKDGKKVAIHGMSSVPERFAKNFLEQWNPQPVAGCTNILLLHQNVDPYVFSPLEPPSLSLSTLPKGFDLILNGHIHTTVQEKINGTPFVITGSTIITQLKKEEAQFNKGLWKIHLDREMKVEFIPLKNNRKFFYEDIFTQGATSLRQTVENKIQSLLNQPHSKRPIIKLRIVGKESEVIDADLRELEKKYSDRAIIIFVKELESPELAKKIEFLQNIREQKLSVEEVGLSVLKKNLEELQFATVFDYEQAFHLLSEGGVDVMLNILTGEQKTLMQSLKWK</sequence>
<protein>
    <recommendedName>
        <fullName evidence="4">Calcineurin-like phosphoesterase domain-containing protein</fullName>
    </recommendedName>
</protein>
<organism evidence="5 6">
    <name type="scientific">Candidatus Wolfebacteria bacterium RIFCSPLOWO2_01_FULL_47_17b</name>
    <dbReference type="NCBI Taxonomy" id="1802558"/>
    <lineage>
        <taxon>Bacteria</taxon>
        <taxon>Candidatus Wolfeibacteriota</taxon>
    </lineage>
</organism>
<keyword evidence="2" id="KW-0378">Hydrolase</keyword>
<name>A0A1F8E018_9BACT</name>
<reference evidence="5 6" key="1">
    <citation type="journal article" date="2016" name="Nat. Commun.">
        <title>Thousands of microbial genomes shed light on interconnected biogeochemical processes in an aquifer system.</title>
        <authorList>
            <person name="Anantharaman K."/>
            <person name="Brown C.T."/>
            <person name="Hug L.A."/>
            <person name="Sharon I."/>
            <person name="Castelle C.J."/>
            <person name="Probst A.J."/>
            <person name="Thomas B.C."/>
            <person name="Singh A."/>
            <person name="Wilkins M.J."/>
            <person name="Karaoz U."/>
            <person name="Brodie E.L."/>
            <person name="Williams K.H."/>
            <person name="Hubbard S.S."/>
            <person name="Banfield J.F."/>
        </authorList>
    </citation>
    <scope>NUCLEOTIDE SEQUENCE [LARGE SCALE GENOMIC DNA]</scope>
</reference>
<evidence type="ECO:0000256" key="2">
    <source>
        <dbReference type="ARBA" id="ARBA00022801"/>
    </source>
</evidence>
<dbReference type="Pfam" id="PF00149">
    <property type="entry name" value="Metallophos"/>
    <property type="match status" value="1"/>
</dbReference>
<evidence type="ECO:0000256" key="3">
    <source>
        <dbReference type="ARBA" id="ARBA00022839"/>
    </source>
</evidence>
<dbReference type="InterPro" id="IPR041796">
    <property type="entry name" value="Mre11_N"/>
</dbReference>
<dbReference type="InterPro" id="IPR050535">
    <property type="entry name" value="DNA_Repair-Maintenance_Comp"/>
</dbReference>
<dbReference type="Proteomes" id="UP000177011">
    <property type="component" value="Unassembled WGS sequence"/>
</dbReference>